<accession>A0A9D1HGF0</accession>
<evidence type="ECO:0000256" key="3">
    <source>
        <dbReference type="ARBA" id="ARBA00022691"/>
    </source>
</evidence>
<protein>
    <submittedName>
        <fullName evidence="5">Class I SAM-dependent methyltransferase</fullName>
    </submittedName>
</protein>
<evidence type="ECO:0000259" key="4">
    <source>
        <dbReference type="Pfam" id="PF08241"/>
    </source>
</evidence>
<dbReference type="PANTHER" id="PTHR43464:SF19">
    <property type="entry name" value="UBIQUINONE BIOSYNTHESIS O-METHYLTRANSFERASE, MITOCHONDRIAL"/>
    <property type="match status" value="1"/>
</dbReference>
<evidence type="ECO:0000256" key="1">
    <source>
        <dbReference type="ARBA" id="ARBA00022603"/>
    </source>
</evidence>
<dbReference type="Pfam" id="PF08241">
    <property type="entry name" value="Methyltransf_11"/>
    <property type="match status" value="1"/>
</dbReference>
<evidence type="ECO:0000313" key="6">
    <source>
        <dbReference type="Proteomes" id="UP000824164"/>
    </source>
</evidence>
<evidence type="ECO:0000256" key="2">
    <source>
        <dbReference type="ARBA" id="ARBA00022679"/>
    </source>
</evidence>
<dbReference type="InterPro" id="IPR013216">
    <property type="entry name" value="Methyltransf_11"/>
</dbReference>
<reference evidence="5" key="1">
    <citation type="submission" date="2020-10" db="EMBL/GenBank/DDBJ databases">
        <authorList>
            <person name="Gilroy R."/>
        </authorList>
    </citation>
    <scope>NUCLEOTIDE SEQUENCE</scope>
    <source>
        <strain evidence="5">CHK187-14744</strain>
    </source>
</reference>
<keyword evidence="2" id="KW-0808">Transferase</keyword>
<gene>
    <name evidence="5" type="ORF">IAB63_00535</name>
</gene>
<dbReference type="GO" id="GO:0008757">
    <property type="term" value="F:S-adenosylmethionine-dependent methyltransferase activity"/>
    <property type="evidence" value="ECO:0007669"/>
    <property type="project" value="InterPro"/>
</dbReference>
<dbReference type="CDD" id="cd02440">
    <property type="entry name" value="AdoMet_MTases"/>
    <property type="match status" value="1"/>
</dbReference>
<keyword evidence="1 5" id="KW-0489">Methyltransferase</keyword>
<reference evidence="5" key="2">
    <citation type="journal article" date="2021" name="PeerJ">
        <title>Extensive microbial diversity within the chicken gut microbiome revealed by metagenomics and culture.</title>
        <authorList>
            <person name="Gilroy R."/>
            <person name="Ravi A."/>
            <person name="Getino M."/>
            <person name="Pursley I."/>
            <person name="Horton D.L."/>
            <person name="Alikhan N.F."/>
            <person name="Baker D."/>
            <person name="Gharbi K."/>
            <person name="Hall N."/>
            <person name="Watson M."/>
            <person name="Adriaenssens E.M."/>
            <person name="Foster-Nyarko E."/>
            <person name="Jarju S."/>
            <person name="Secka A."/>
            <person name="Antonio M."/>
            <person name="Oren A."/>
            <person name="Chaudhuri R.R."/>
            <person name="La Ragione R."/>
            <person name="Hildebrand F."/>
            <person name="Pallen M.J."/>
        </authorList>
    </citation>
    <scope>NUCLEOTIDE SEQUENCE</scope>
    <source>
        <strain evidence="5">CHK187-14744</strain>
    </source>
</reference>
<evidence type="ECO:0000313" key="5">
    <source>
        <dbReference type="EMBL" id="HIU01722.1"/>
    </source>
</evidence>
<dbReference type="Proteomes" id="UP000824164">
    <property type="component" value="Unassembled WGS sequence"/>
</dbReference>
<name>A0A9D1HGF0_9FIRM</name>
<dbReference type="Gene3D" id="3.40.50.150">
    <property type="entry name" value="Vaccinia Virus protein VP39"/>
    <property type="match status" value="1"/>
</dbReference>
<proteinExistence type="predicted"/>
<organism evidence="5 6">
    <name type="scientific">Candidatus Onthocola gallistercoris</name>
    <dbReference type="NCBI Taxonomy" id="2840876"/>
    <lineage>
        <taxon>Bacteria</taxon>
        <taxon>Bacillati</taxon>
        <taxon>Bacillota</taxon>
        <taxon>Bacilli</taxon>
        <taxon>Candidatus Onthocola</taxon>
    </lineage>
</organism>
<comment type="caution">
    <text evidence="5">The sequence shown here is derived from an EMBL/GenBank/DDBJ whole genome shotgun (WGS) entry which is preliminary data.</text>
</comment>
<dbReference type="PANTHER" id="PTHR43464">
    <property type="entry name" value="METHYLTRANSFERASE"/>
    <property type="match status" value="1"/>
</dbReference>
<dbReference type="EMBL" id="DVLT01000003">
    <property type="protein sequence ID" value="HIU01722.1"/>
    <property type="molecule type" value="Genomic_DNA"/>
</dbReference>
<dbReference type="InterPro" id="IPR029063">
    <property type="entry name" value="SAM-dependent_MTases_sf"/>
</dbReference>
<keyword evidence="3" id="KW-0949">S-adenosyl-L-methionine</keyword>
<feature type="domain" description="Methyltransferase type 11" evidence="4">
    <location>
        <begin position="47"/>
        <end position="141"/>
    </location>
</feature>
<dbReference type="AlphaFoldDB" id="A0A9D1HGF0"/>
<dbReference type="SUPFAM" id="SSF53335">
    <property type="entry name" value="S-adenosyl-L-methionine-dependent methyltransferases"/>
    <property type="match status" value="1"/>
</dbReference>
<dbReference type="GO" id="GO:0032259">
    <property type="term" value="P:methylation"/>
    <property type="evidence" value="ECO:0007669"/>
    <property type="project" value="UniProtKB-KW"/>
</dbReference>
<sequence length="243" mass="28116">MKENRYDDDLFFEKYSQMERSKKGLEGAGEWQTLRPLMPDFKGKRVLDLGCGYGWHCIYAAQHGACRVKGIDLSEKMLERARREHAHPAVEYVRCAIEDVDEPDGSYDVVFSSLAFHYVEDYGQLVKRVCRMLDTGGVFLFSVEHPVFTAYGSQDWYYDADGSILHFPVDNYYYEGKRDAVFLGEKVVKYHRTLTTYVDTLLKNGFELTCLAEPKPPEDMLDLPGMKDEMRRPMMLILSARKV</sequence>